<gene>
    <name evidence="3" type="ORF">AN221_19670</name>
</gene>
<dbReference type="Proteomes" id="UP000175971">
    <property type="component" value="Unassembled WGS sequence"/>
</dbReference>
<keyword evidence="1" id="KW-0812">Transmembrane</keyword>
<evidence type="ECO:0000256" key="1">
    <source>
        <dbReference type="SAM" id="Phobius"/>
    </source>
</evidence>
<keyword evidence="2" id="KW-0732">Signal</keyword>
<feature type="signal peptide" evidence="2">
    <location>
        <begin position="1"/>
        <end position="19"/>
    </location>
</feature>
<evidence type="ECO:0000313" key="3">
    <source>
        <dbReference type="EMBL" id="OEV19137.1"/>
    </source>
</evidence>
<dbReference type="OrthoDB" id="4310735at2"/>
<evidence type="ECO:0000256" key="2">
    <source>
        <dbReference type="SAM" id="SignalP"/>
    </source>
</evidence>
<dbReference type="RefSeq" id="WP_032786093.1">
    <property type="nucleotide sequence ID" value="NZ_LJGZ01000088.1"/>
</dbReference>
<keyword evidence="1" id="KW-1133">Transmembrane helix</keyword>
<protein>
    <recommendedName>
        <fullName evidence="5">HTH arsR-type domain-containing protein</fullName>
    </recommendedName>
</protein>
<sequence length="107" mass="11059">MTRLFIGSALLSAAGAVTAIVAAVQDNYAVCSVALFAVASGGIGAYVVSRYQDAANDRAVLHRLRASPHQPVDVLASELGLRPAAVRLSIYRLTSSGELRSNAGSSE</sequence>
<proteinExistence type="predicted"/>
<dbReference type="AlphaFoldDB" id="A0A1E7LSF9"/>
<feature type="chain" id="PRO_5038410824" description="HTH arsR-type domain-containing protein" evidence="2">
    <location>
        <begin position="20"/>
        <end position="107"/>
    </location>
</feature>
<dbReference type="GeneID" id="91291851"/>
<feature type="transmembrane region" description="Helical" evidence="1">
    <location>
        <begin position="29"/>
        <end position="48"/>
    </location>
</feature>
<keyword evidence="4" id="KW-1185">Reference proteome</keyword>
<keyword evidence="1" id="KW-0472">Membrane</keyword>
<evidence type="ECO:0000313" key="4">
    <source>
        <dbReference type="Proteomes" id="UP000175971"/>
    </source>
</evidence>
<name>A0A1E7LSF9_9ACTN</name>
<dbReference type="EMBL" id="LJGZ01000088">
    <property type="protein sequence ID" value="OEV19137.1"/>
    <property type="molecule type" value="Genomic_DNA"/>
</dbReference>
<comment type="caution">
    <text evidence="3">The sequence shown here is derived from an EMBL/GenBank/DDBJ whole genome shotgun (WGS) entry which is preliminary data.</text>
</comment>
<evidence type="ECO:0008006" key="5">
    <source>
        <dbReference type="Google" id="ProtNLM"/>
    </source>
</evidence>
<accession>A0A1E7LSF9</accession>
<reference evidence="3 4" key="1">
    <citation type="journal article" date="2016" name="Front. Microbiol.">
        <title>Comparative Genomics Analysis of Streptomyces Species Reveals Their Adaptation to the Marine Environment and Their Diversity at the Genomic Level.</title>
        <authorList>
            <person name="Tian X."/>
            <person name="Zhang Z."/>
            <person name="Yang T."/>
            <person name="Chen M."/>
            <person name="Li J."/>
            <person name="Chen F."/>
            <person name="Yang J."/>
            <person name="Li W."/>
            <person name="Zhang B."/>
            <person name="Zhang Z."/>
            <person name="Wu J."/>
            <person name="Zhang C."/>
            <person name="Long L."/>
            <person name="Xiao J."/>
        </authorList>
    </citation>
    <scope>NUCLEOTIDE SEQUENCE [LARGE SCALE GENOMIC DNA]</scope>
    <source>
        <strain evidence="3 4">SCSIO M10372</strain>
    </source>
</reference>
<organism evidence="3 4">
    <name type="scientific">Streptomyces nanshensis</name>
    <dbReference type="NCBI Taxonomy" id="518642"/>
    <lineage>
        <taxon>Bacteria</taxon>
        <taxon>Bacillati</taxon>
        <taxon>Actinomycetota</taxon>
        <taxon>Actinomycetes</taxon>
        <taxon>Kitasatosporales</taxon>
        <taxon>Streptomycetaceae</taxon>
        <taxon>Streptomyces</taxon>
    </lineage>
</organism>